<accession>A0A0A9GHS5</accession>
<organism evidence="1">
    <name type="scientific">Arundo donax</name>
    <name type="common">Giant reed</name>
    <name type="synonym">Donax arundinaceus</name>
    <dbReference type="NCBI Taxonomy" id="35708"/>
    <lineage>
        <taxon>Eukaryota</taxon>
        <taxon>Viridiplantae</taxon>
        <taxon>Streptophyta</taxon>
        <taxon>Embryophyta</taxon>
        <taxon>Tracheophyta</taxon>
        <taxon>Spermatophyta</taxon>
        <taxon>Magnoliopsida</taxon>
        <taxon>Liliopsida</taxon>
        <taxon>Poales</taxon>
        <taxon>Poaceae</taxon>
        <taxon>PACMAD clade</taxon>
        <taxon>Arundinoideae</taxon>
        <taxon>Arundineae</taxon>
        <taxon>Arundo</taxon>
    </lineage>
</organism>
<dbReference type="EMBL" id="GBRH01174902">
    <property type="protein sequence ID" value="JAE22994.1"/>
    <property type="molecule type" value="Transcribed_RNA"/>
</dbReference>
<proteinExistence type="predicted"/>
<name>A0A0A9GHS5_ARUDO</name>
<reference evidence="1" key="2">
    <citation type="journal article" date="2015" name="Data Brief">
        <title>Shoot transcriptome of the giant reed, Arundo donax.</title>
        <authorList>
            <person name="Barrero R.A."/>
            <person name="Guerrero F.D."/>
            <person name="Moolhuijzen P."/>
            <person name="Goolsby J.A."/>
            <person name="Tidwell J."/>
            <person name="Bellgard S.E."/>
            <person name="Bellgard M.I."/>
        </authorList>
    </citation>
    <scope>NUCLEOTIDE SEQUENCE</scope>
    <source>
        <tissue evidence="1">Shoot tissue taken approximately 20 cm above the soil surface</tissue>
    </source>
</reference>
<reference evidence="1" key="1">
    <citation type="submission" date="2014-09" db="EMBL/GenBank/DDBJ databases">
        <authorList>
            <person name="Magalhaes I.L.F."/>
            <person name="Oliveira U."/>
            <person name="Santos F.R."/>
            <person name="Vidigal T.H.D.A."/>
            <person name="Brescovit A.D."/>
            <person name="Santos A.J."/>
        </authorList>
    </citation>
    <scope>NUCLEOTIDE SEQUENCE</scope>
    <source>
        <tissue evidence="1">Shoot tissue taken approximately 20 cm above the soil surface</tissue>
    </source>
</reference>
<evidence type="ECO:0000313" key="1">
    <source>
        <dbReference type="EMBL" id="JAE22994.1"/>
    </source>
</evidence>
<dbReference type="AlphaFoldDB" id="A0A0A9GHS5"/>
<sequence length="48" mass="5570">MTLMCLILYRKGIAGQLNSVTPPIMTLKCLYKRKTVITTILREHYQSK</sequence>
<protein>
    <submittedName>
        <fullName evidence="1">Uncharacterized protein</fullName>
    </submittedName>
</protein>